<dbReference type="GO" id="GO:0000049">
    <property type="term" value="F:tRNA binding"/>
    <property type="evidence" value="ECO:0007669"/>
    <property type="project" value="UniProtKB-KW"/>
</dbReference>
<keyword evidence="5 10" id="KW-0810">Translation regulation</keyword>
<keyword evidence="6 10" id="KW-0694">RNA-binding</keyword>
<dbReference type="PANTHER" id="PTHR36427:SF3">
    <property type="entry name" value="LARGE RIBOSOMAL SUBUNIT PROTEIN UL1M"/>
    <property type="match status" value="1"/>
</dbReference>
<dbReference type="InterPro" id="IPR016095">
    <property type="entry name" value="Ribosomal_uL1_3-a/b-sand"/>
</dbReference>
<evidence type="ECO:0000256" key="6">
    <source>
        <dbReference type="ARBA" id="ARBA00022884"/>
    </source>
</evidence>
<evidence type="ECO:0000313" key="13">
    <source>
        <dbReference type="Proteomes" id="UP000033423"/>
    </source>
</evidence>
<comment type="function">
    <text evidence="10">Protein L1 is also a translational repressor protein, it controls the translation of the L11 operon by binding to its mRNA.</text>
</comment>
<dbReference type="GO" id="GO:0006412">
    <property type="term" value="P:translation"/>
    <property type="evidence" value="ECO:0007669"/>
    <property type="project" value="UniProtKB-UniRule"/>
</dbReference>
<dbReference type="FunFam" id="3.40.50.790:FF:000001">
    <property type="entry name" value="50S ribosomal protein L1"/>
    <property type="match status" value="1"/>
</dbReference>
<dbReference type="GO" id="GO:0015934">
    <property type="term" value="C:large ribosomal subunit"/>
    <property type="evidence" value="ECO:0007669"/>
    <property type="project" value="InterPro"/>
</dbReference>
<dbReference type="GO" id="GO:0003735">
    <property type="term" value="F:structural constituent of ribosome"/>
    <property type="evidence" value="ECO:0007669"/>
    <property type="project" value="InterPro"/>
</dbReference>
<evidence type="ECO:0000256" key="11">
    <source>
        <dbReference type="RuleBase" id="RU000659"/>
    </source>
</evidence>
<keyword evidence="4 10" id="KW-0699">rRNA-binding</keyword>
<comment type="function">
    <text evidence="10">Binds directly to 23S rRNA. The L1 stalk is quite mobile in the ribosome, and is involved in E site tRNA release.</text>
</comment>
<keyword evidence="2 10" id="KW-0678">Repressor</keyword>
<reference evidence="12 13" key="1">
    <citation type="submission" date="2015-02" db="EMBL/GenBank/DDBJ databases">
        <title>Single-cell genomics of uncultivated deep-branching MTB reveals a conserved set of magnetosome genes.</title>
        <authorList>
            <person name="Kolinko S."/>
            <person name="Richter M."/>
            <person name="Glockner F.O."/>
            <person name="Brachmann A."/>
            <person name="Schuler D."/>
        </authorList>
    </citation>
    <scope>NUCLEOTIDE SEQUENCE [LARGE SCALE GENOMIC DNA]</scope>
    <source>
        <strain evidence="12">TM-1</strain>
    </source>
</reference>
<evidence type="ECO:0000256" key="9">
    <source>
        <dbReference type="ARBA" id="ARBA00035241"/>
    </source>
</evidence>
<keyword evidence="8 10" id="KW-0687">Ribonucleoprotein</keyword>
<dbReference type="PATRIC" id="fig|29290.4.peg.3598"/>
<dbReference type="Proteomes" id="UP000033423">
    <property type="component" value="Unassembled WGS sequence"/>
</dbReference>
<dbReference type="HAMAP" id="MF_01318_B">
    <property type="entry name" value="Ribosomal_uL1_B"/>
    <property type="match status" value="1"/>
</dbReference>
<comment type="caution">
    <text evidence="12">The sequence shown here is derived from an EMBL/GenBank/DDBJ whole genome shotgun (WGS) entry which is preliminary data.</text>
</comment>
<dbReference type="NCBIfam" id="TIGR01169">
    <property type="entry name" value="rplA_bact"/>
    <property type="match status" value="1"/>
</dbReference>
<dbReference type="GO" id="GO:0006417">
    <property type="term" value="P:regulation of translation"/>
    <property type="evidence" value="ECO:0007669"/>
    <property type="project" value="UniProtKB-KW"/>
</dbReference>
<dbReference type="GO" id="GO:0019843">
    <property type="term" value="F:rRNA binding"/>
    <property type="evidence" value="ECO:0007669"/>
    <property type="project" value="UniProtKB-UniRule"/>
</dbReference>
<comment type="similarity">
    <text evidence="1 10 11">Belongs to the universal ribosomal protein uL1 family.</text>
</comment>
<evidence type="ECO:0000256" key="4">
    <source>
        <dbReference type="ARBA" id="ARBA00022730"/>
    </source>
</evidence>
<dbReference type="InterPro" id="IPR005878">
    <property type="entry name" value="Ribosom_uL1_bac-type"/>
</dbReference>
<evidence type="ECO:0000256" key="5">
    <source>
        <dbReference type="ARBA" id="ARBA00022845"/>
    </source>
</evidence>
<organism evidence="12 13">
    <name type="scientific">Candidatus Magnetobacterium bavaricum</name>
    <dbReference type="NCBI Taxonomy" id="29290"/>
    <lineage>
        <taxon>Bacteria</taxon>
        <taxon>Pseudomonadati</taxon>
        <taxon>Nitrospirota</taxon>
        <taxon>Thermodesulfovibrionia</taxon>
        <taxon>Thermodesulfovibrionales</taxon>
        <taxon>Candidatus Magnetobacteriaceae</taxon>
        <taxon>Candidatus Magnetobacterium</taxon>
    </lineage>
</organism>
<dbReference type="Pfam" id="PF00687">
    <property type="entry name" value="Ribosomal_L1"/>
    <property type="match status" value="1"/>
</dbReference>
<dbReference type="PANTHER" id="PTHR36427">
    <property type="entry name" value="54S RIBOSOMAL PROTEIN L1, MITOCHONDRIAL"/>
    <property type="match status" value="1"/>
</dbReference>
<dbReference type="EMBL" id="LACI01001160">
    <property type="protein sequence ID" value="KJU85101.1"/>
    <property type="molecule type" value="Genomic_DNA"/>
</dbReference>
<comment type="subunit">
    <text evidence="10">Part of the 50S ribosomal subunit.</text>
</comment>
<dbReference type="AlphaFoldDB" id="A0A0F3GTB4"/>
<gene>
    <name evidence="10" type="primary">rplA</name>
    <name evidence="12" type="ORF">MBAV_002709</name>
</gene>
<keyword evidence="13" id="KW-1185">Reference proteome</keyword>
<dbReference type="Gene3D" id="3.40.50.790">
    <property type="match status" value="1"/>
</dbReference>
<dbReference type="InterPro" id="IPR002143">
    <property type="entry name" value="Ribosomal_uL1"/>
</dbReference>
<name>A0A0F3GTB4_9BACT</name>
<protein>
    <recommendedName>
        <fullName evidence="9 10">Large ribosomal subunit protein uL1</fullName>
    </recommendedName>
</protein>
<dbReference type="InterPro" id="IPR023673">
    <property type="entry name" value="Ribosomal_uL1_CS"/>
</dbReference>
<dbReference type="CDD" id="cd00403">
    <property type="entry name" value="Ribosomal_L1"/>
    <property type="match status" value="1"/>
</dbReference>
<accession>A0A0F3GTB4</accession>
<keyword evidence="7 10" id="KW-0689">Ribosomal protein</keyword>
<evidence type="ECO:0000256" key="1">
    <source>
        <dbReference type="ARBA" id="ARBA00010531"/>
    </source>
</evidence>
<dbReference type="PIRSF" id="PIRSF002155">
    <property type="entry name" value="Ribosomal_L1"/>
    <property type="match status" value="1"/>
</dbReference>
<dbReference type="InterPro" id="IPR028364">
    <property type="entry name" value="Ribosomal_uL1/biogenesis"/>
</dbReference>
<dbReference type="SUPFAM" id="SSF56808">
    <property type="entry name" value="Ribosomal protein L1"/>
    <property type="match status" value="1"/>
</dbReference>
<proteinExistence type="inferred from homology"/>
<dbReference type="Gene3D" id="3.30.190.20">
    <property type="match status" value="1"/>
</dbReference>
<keyword evidence="3 10" id="KW-0820">tRNA-binding</keyword>
<evidence type="ECO:0000256" key="7">
    <source>
        <dbReference type="ARBA" id="ARBA00022980"/>
    </source>
</evidence>
<dbReference type="PROSITE" id="PS01199">
    <property type="entry name" value="RIBOSOMAL_L1"/>
    <property type="match status" value="1"/>
</dbReference>
<evidence type="ECO:0000256" key="8">
    <source>
        <dbReference type="ARBA" id="ARBA00023274"/>
    </source>
</evidence>
<sequence length="247" mass="27078">MMGKKYEAVMADLEKTEKERIDKAGMDAAKAKEYSLQEAIKVLQEKHFVKFDETVDISVNLGVDPRKSDQMVRGFVVLPHGTGKVVRVLVFAKGEKEKEARDAGADFIGAEDMVEKIQKGWLDFDKAIATPDLMGMVGKLGKILGPRGLMPNPKTGTVTFDVVRALNEIKAGKVDYKVEKAGIVHMRIGKISFPLEKLIDNAKTAIDSIIKAKPSASKGRYLKKLTLSSTMGPGLRIDISSVTTTRV</sequence>
<evidence type="ECO:0000256" key="3">
    <source>
        <dbReference type="ARBA" id="ARBA00022555"/>
    </source>
</evidence>
<evidence type="ECO:0000313" key="12">
    <source>
        <dbReference type="EMBL" id="KJU85101.1"/>
    </source>
</evidence>
<evidence type="ECO:0000256" key="2">
    <source>
        <dbReference type="ARBA" id="ARBA00022491"/>
    </source>
</evidence>
<evidence type="ECO:0000256" key="10">
    <source>
        <dbReference type="HAMAP-Rule" id="MF_01318"/>
    </source>
</evidence>
<dbReference type="InterPro" id="IPR023674">
    <property type="entry name" value="Ribosomal_uL1-like"/>
</dbReference>